<evidence type="ECO:0000313" key="2">
    <source>
        <dbReference type="EMBL" id="ARJ41693.1"/>
    </source>
</evidence>
<dbReference type="OrthoDB" id="6555541at2"/>
<accession>A0A1W6B3R9</accession>
<dbReference type="EMBL" id="CP019706">
    <property type="protein sequence ID" value="ARJ41693.1"/>
    <property type="molecule type" value="Genomic_DNA"/>
</dbReference>
<dbReference type="Proteomes" id="UP000192900">
    <property type="component" value="Chromosome"/>
</dbReference>
<evidence type="ECO:0000313" key="3">
    <source>
        <dbReference type="Proteomes" id="UP000192900"/>
    </source>
</evidence>
<feature type="transmembrane region" description="Helical" evidence="1">
    <location>
        <begin position="7"/>
        <end position="24"/>
    </location>
</feature>
<proteinExistence type="predicted"/>
<organism evidence="2 3">
    <name type="scientific">Pantoea alhagi</name>
    <dbReference type="NCBI Taxonomy" id="1891675"/>
    <lineage>
        <taxon>Bacteria</taxon>
        <taxon>Pseudomonadati</taxon>
        <taxon>Pseudomonadota</taxon>
        <taxon>Gammaproteobacteria</taxon>
        <taxon>Enterobacterales</taxon>
        <taxon>Erwiniaceae</taxon>
        <taxon>Pantoea</taxon>
    </lineage>
</organism>
<dbReference type="AlphaFoldDB" id="A0A1W6B3R9"/>
<name>A0A1W6B3R9_9GAMM</name>
<protein>
    <submittedName>
        <fullName evidence="2">Uncharacterized protein</fullName>
    </submittedName>
</protein>
<keyword evidence="1" id="KW-0472">Membrane</keyword>
<sequence>MKSRIKFIIGILLVIGVAITYFTVNNRERHFSCLAQHHVQNNGMRANMLMRFFFNGSSGFVIMNGEFINSAGHHKVLSRKVLFDFTVNNNNYLLTSKAIIPSAFDEVDNKSLAWLLERFYTDIKEPAQYNIYRDGNGGHIFMNGDVPVLLCTGT</sequence>
<dbReference type="RefSeq" id="WP_085068749.1">
    <property type="nucleotide sequence ID" value="NZ_CP019706.1"/>
</dbReference>
<dbReference type="KEGG" id="palh:B1H58_06440"/>
<keyword evidence="1" id="KW-1133">Transmembrane helix</keyword>
<keyword evidence="3" id="KW-1185">Reference proteome</keyword>
<gene>
    <name evidence="2" type="ORF">B1H58_06440</name>
</gene>
<keyword evidence="1" id="KW-0812">Transmembrane</keyword>
<reference evidence="2 3" key="1">
    <citation type="submission" date="2017-02" db="EMBL/GenBank/DDBJ databases">
        <title>Complete genome sequence of the drought resistance-promoting endophyte Pantoea alhagi LTYR-11Z.</title>
        <authorList>
            <person name="Zhang L."/>
        </authorList>
    </citation>
    <scope>NUCLEOTIDE SEQUENCE [LARGE SCALE GENOMIC DNA]</scope>
    <source>
        <strain evidence="2 3">LTYR-11Z</strain>
    </source>
</reference>
<evidence type="ECO:0000256" key="1">
    <source>
        <dbReference type="SAM" id="Phobius"/>
    </source>
</evidence>